<keyword evidence="9 13" id="KW-0472">Membrane</keyword>
<feature type="transmembrane region" description="Helical" evidence="13">
    <location>
        <begin position="428"/>
        <end position="451"/>
    </location>
</feature>
<dbReference type="RefSeq" id="WP_008488844.1">
    <property type="nucleotide sequence ID" value="NZ_AMRG01000009.1"/>
</dbReference>
<feature type="transmembrane region" description="Helical" evidence="13">
    <location>
        <begin position="362"/>
        <end position="384"/>
    </location>
</feature>
<evidence type="ECO:0000256" key="12">
    <source>
        <dbReference type="ARBA" id="ARBA00033342"/>
    </source>
</evidence>
<sequence>MNSPRSILLIAFLVVSFFLYQTWMVETAPGTERANQTSQTSTSTDSNMPRATSGGDSVPSATNSSSSVPGSDNDISANSDRYVRVQTDVFDAIIDRRGGDIISAELMQFSRSLESDAKFQLLHNQAGDVYIAQSGLIGADGTDSNRGRPTFSTEKSEYTLTGDSLTIPMTFTTDDGSTIKKLFTFTRNSYAIDVAYEVTNASDSAKTMQFYGQLKQSMNEGSGSMVMPTYRGAAYSSDNERYEKYTFDDIKERSLNITTNEGWAGMLEHYFASAWIPRQSQENRLFTQTASNNQAVIGIIEPAKTIAPGQTETFVSTLYAGPKDQDSMAEIAPHLDLTVDYGILWWLAQPLFKLLQFLHGIVLNWGLAIVLTTVIIKALLFPLTKAQYVSMAKMRMIQPKMQSLRERYGDDRQKMSQAMMKLYKEEKVNPIGGCFPMLLQLPIFLALYWVLLESVELRHSPLFLWINDLSAKDPYYVLPILMGISMFVMQRLQPTPTADPMQQKLLTYMPVVFTVFFLWFPAGLVLYWLVSNLITIAQMQIIYRGLEKKGLMVRGNRKKK</sequence>
<dbReference type="HAMAP" id="MF_01810">
    <property type="entry name" value="YidC_type1"/>
    <property type="match status" value="1"/>
</dbReference>
<dbReference type="NCBIfam" id="NF002352">
    <property type="entry name" value="PRK01318.1-3"/>
    <property type="match status" value="1"/>
</dbReference>
<dbReference type="InterPro" id="IPR019998">
    <property type="entry name" value="Membr_insert_YidC"/>
</dbReference>
<reference evidence="17 18" key="1">
    <citation type="journal article" date="2012" name="J. Bacteriol.">
        <title>Genome Sequence of Idiomarina xiamenensis Type Strain 10-D-4.</title>
        <authorList>
            <person name="Lai Q."/>
            <person name="Wang L."/>
            <person name="Wang W."/>
            <person name="Shao Z."/>
        </authorList>
    </citation>
    <scope>NUCLEOTIDE SEQUENCE [LARGE SCALE GENOMIC DNA]</scope>
    <source>
        <strain evidence="17 18">10-D-4</strain>
    </source>
</reference>
<comment type="subcellular location">
    <subcellularLocation>
        <location evidence="1">Cell inner membrane</location>
        <topology evidence="1">Multi-pass membrane protein</topology>
    </subcellularLocation>
    <subcellularLocation>
        <location evidence="13">Cell membrane</location>
        <topology evidence="13">Multi-pass membrane protein</topology>
    </subcellularLocation>
</comment>
<evidence type="ECO:0000256" key="7">
    <source>
        <dbReference type="ARBA" id="ARBA00022927"/>
    </source>
</evidence>
<comment type="subunit">
    <text evidence="13">Interacts with the Sec translocase complex via SecD. Specifically interacts with transmembrane segments of nascent integral membrane proteins during membrane integration.</text>
</comment>
<dbReference type="GO" id="GO:0032977">
    <property type="term" value="F:membrane insertase activity"/>
    <property type="evidence" value="ECO:0007669"/>
    <property type="project" value="InterPro"/>
</dbReference>
<keyword evidence="4 13" id="KW-0813">Transport</keyword>
<evidence type="ECO:0000256" key="13">
    <source>
        <dbReference type="HAMAP-Rule" id="MF_01810"/>
    </source>
</evidence>
<keyword evidence="10 13" id="KW-0143">Chaperone</keyword>
<gene>
    <name evidence="13" type="primary">yidC</name>
    <name evidence="17" type="ORF">A10D4_08052</name>
</gene>
<feature type="domain" description="Membrane insertase YidC/Oxa/ALB C-terminal" evidence="15">
    <location>
        <begin position="365"/>
        <end position="544"/>
    </location>
</feature>
<name>K2L0A0_9GAMM</name>
<dbReference type="InterPro" id="IPR028055">
    <property type="entry name" value="YidC/Oxa/ALB_C"/>
</dbReference>
<evidence type="ECO:0000313" key="18">
    <source>
        <dbReference type="Proteomes" id="UP000014115"/>
    </source>
</evidence>
<comment type="function">
    <text evidence="13">Required for the insertion and/or proper folding and/or complex formation of integral membrane proteins into the membrane. Involved in integration of membrane proteins that insert both dependently and independently of the Sec translocase complex, as well as at least some lipoproteins. Aids folding of multispanning membrane proteins.</text>
</comment>
<evidence type="ECO:0000256" key="11">
    <source>
        <dbReference type="ARBA" id="ARBA00033245"/>
    </source>
</evidence>
<evidence type="ECO:0000256" key="1">
    <source>
        <dbReference type="ARBA" id="ARBA00004429"/>
    </source>
</evidence>
<feature type="domain" description="Membrane insertase YidC N-terminal" evidence="16">
    <location>
        <begin position="83"/>
        <end position="354"/>
    </location>
</feature>
<dbReference type="PANTHER" id="PTHR12428:SF65">
    <property type="entry name" value="CYTOCHROME C OXIDASE ASSEMBLY PROTEIN COX18, MITOCHONDRIAL"/>
    <property type="match status" value="1"/>
</dbReference>
<dbReference type="GO" id="GO:0015031">
    <property type="term" value="P:protein transport"/>
    <property type="evidence" value="ECO:0007669"/>
    <property type="project" value="UniProtKB-KW"/>
</dbReference>
<dbReference type="InterPro" id="IPR047196">
    <property type="entry name" value="YidC_ALB_C"/>
</dbReference>
<dbReference type="Proteomes" id="UP000014115">
    <property type="component" value="Unassembled WGS sequence"/>
</dbReference>
<keyword evidence="7 13" id="KW-0653">Protein transport</keyword>
<comment type="similarity">
    <text evidence="2 13">Belongs to the OXA1/ALB3/YidC family. Type 1 subfamily.</text>
</comment>
<dbReference type="Gene3D" id="2.70.98.90">
    <property type="match status" value="1"/>
</dbReference>
<feature type="transmembrane region" description="Helical" evidence="13">
    <location>
        <begin position="505"/>
        <end position="530"/>
    </location>
</feature>
<evidence type="ECO:0000256" key="3">
    <source>
        <dbReference type="ARBA" id="ARBA00015325"/>
    </source>
</evidence>
<feature type="compositionally biased region" description="Low complexity" evidence="14">
    <location>
        <begin position="36"/>
        <end position="46"/>
    </location>
</feature>
<keyword evidence="18" id="KW-1185">Reference proteome</keyword>
<dbReference type="NCBIfam" id="NF002351">
    <property type="entry name" value="PRK01318.1-1"/>
    <property type="match status" value="1"/>
</dbReference>
<evidence type="ECO:0000256" key="2">
    <source>
        <dbReference type="ARBA" id="ARBA00010527"/>
    </source>
</evidence>
<organism evidence="17 18">
    <name type="scientific">Idiomarina xiamenensis 10-D-4</name>
    <dbReference type="NCBI Taxonomy" id="740709"/>
    <lineage>
        <taxon>Bacteria</taxon>
        <taxon>Pseudomonadati</taxon>
        <taxon>Pseudomonadota</taxon>
        <taxon>Gammaproteobacteria</taxon>
        <taxon>Alteromonadales</taxon>
        <taxon>Idiomarinaceae</taxon>
        <taxon>Idiomarina</taxon>
    </lineage>
</organism>
<dbReference type="GO" id="GO:0051205">
    <property type="term" value="P:protein insertion into membrane"/>
    <property type="evidence" value="ECO:0007669"/>
    <property type="project" value="TreeGrafter"/>
</dbReference>
<proteinExistence type="inferred from homology"/>
<evidence type="ECO:0000256" key="8">
    <source>
        <dbReference type="ARBA" id="ARBA00022989"/>
    </source>
</evidence>
<dbReference type="AlphaFoldDB" id="K2L0A0"/>
<dbReference type="GO" id="GO:0005886">
    <property type="term" value="C:plasma membrane"/>
    <property type="evidence" value="ECO:0007669"/>
    <property type="project" value="UniProtKB-SubCell"/>
</dbReference>
<dbReference type="InterPro" id="IPR038221">
    <property type="entry name" value="YidC_periplasmic_sf"/>
</dbReference>
<evidence type="ECO:0000256" key="5">
    <source>
        <dbReference type="ARBA" id="ARBA00022475"/>
    </source>
</evidence>
<evidence type="ECO:0000313" key="17">
    <source>
        <dbReference type="EMBL" id="EKE83360.1"/>
    </source>
</evidence>
<dbReference type="InterPro" id="IPR028053">
    <property type="entry name" value="Membr_insert_YidC_N"/>
</dbReference>
<evidence type="ECO:0000256" key="4">
    <source>
        <dbReference type="ARBA" id="ARBA00022448"/>
    </source>
</evidence>
<dbReference type="InterPro" id="IPR001708">
    <property type="entry name" value="YidC/ALB3/OXA1/COX18"/>
</dbReference>
<comment type="caution">
    <text evidence="17">The sequence shown here is derived from an EMBL/GenBank/DDBJ whole genome shotgun (WGS) entry which is preliminary data.</text>
</comment>
<feature type="region of interest" description="Disordered" evidence="14">
    <location>
        <begin position="30"/>
        <end position="77"/>
    </location>
</feature>
<dbReference type="Pfam" id="PF14849">
    <property type="entry name" value="YidC_periplas"/>
    <property type="match status" value="1"/>
</dbReference>
<dbReference type="PATRIC" id="fig|740709.3.peg.1631"/>
<keyword evidence="8 13" id="KW-1133">Transmembrane helix</keyword>
<dbReference type="eggNOG" id="COG0706">
    <property type="taxonomic scope" value="Bacteria"/>
</dbReference>
<dbReference type="Pfam" id="PF02096">
    <property type="entry name" value="60KD_IMP"/>
    <property type="match status" value="1"/>
</dbReference>
<evidence type="ECO:0000256" key="6">
    <source>
        <dbReference type="ARBA" id="ARBA00022692"/>
    </source>
</evidence>
<dbReference type="STRING" id="740709.A10D4_08052"/>
<dbReference type="EMBL" id="AMRG01000009">
    <property type="protein sequence ID" value="EKE83360.1"/>
    <property type="molecule type" value="Genomic_DNA"/>
</dbReference>
<keyword evidence="5 13" id="KW-1003">Cell membrane</keyword>
<dbReference type="CDD" id="cd19961">
    <property type="entry name" value="EcYidC-like_peri"/>
    <property type="match status" value="1"/>
</dbReference>
<evidence type="ECO:0000256" key="14">
    <source>
        <dbReference type="SAM" id="MobiDB-lite"/>
    </source>
</evidence>
<dbReference type="PRINTS" id="PR00701">
    <property type="entry name" value="60KDINNERMP"/>
</dbReference>
<evidence type="ECO:0000259" key="15">
    <source>
        <dbReference type="Pfam" id="PF02096"/>
    </source>
</evidence>
<dbReference type="PANTHER" id="PTHR12428">
    <property type="entry name" value="OXA1"/>
    <property type="match status" value="1"/>
</dbReference>
<evidence type="ECO:0000256" key="10">
    <source>
        <dbReference type="ARBA" id="ARBA00023186"/>
    </source>
</evidence>
<evidence type="ECO:0000259" key="16">
    <source>
        <dbReference type="Pfam" id="PF14849"/>
    </source>
</evidence>
<protein>
    <recommendedName>
        <fullName evidence="3 13">Membrane protein insertase YidC</fullName>
    </recommendedName>
    <alternativeName>
        <fullName evidence="12 13">Foldase YidC</fullName>
    </alternativeName>
    <alternativeName>
        <fullName evidence="11 13">Membrane integrase YidC</fullName>
    </alternativeName>
    <alternativeName>
        <fullName evidence="13">Membrane protein YidC</fullName>
    </alternativeName>
</protein>
<evidence type="ECO:0000256" key="9">
    <source>
        <dbReference type="ARBA" id="ARBA00023136"/>
    </source>
</evidence>
<accession>K2L0A0</accession>
<dbReference type="OrthoDB" id="9780552at2"/>
<keyword evidence="6 13" id="KW-0812">Transmembrane</keyword>
<comment type="caution">
    <text evidence="13">Lacks conserved residue(s) required for the propagation of feature annotation.</text>
</comment>
<dbReference type="NCBIfam" id="TIGR03592">
    <property type="entry name" value="yidC_oxa1_cterm"/>
    <property type="match status" value="1"/>
</dbReference>
<dbReference type="NCBIfam" id="TIGR03593">
    <property type="entry name" value="yidC_nterm"/>
    <property type="match status" value="1"/>
</dbReference>
<dbReference type="PRINTS" id="PR01900">
    <property type="entry name" value="YIDCPROTEIN"/>
</dbReference>
<feature type="compositionally biased region" description="Low complexity" evidence="14">
    <location>
        <begin position="57"/>
        <end position="71"/>
    </location>
</feature>
<dbReference type="CDD" id="cd20070">
    <property type="entry name" value="5TM_YidC_Alb3"/>
    <property type="match status" value="1"/>
</dbReference>